<protein>
    <recommendedName>
        <fullName evidence="7">C2H2-type domain-containing protein</fullName>
    </recommendedName>
</protein>
<feature type="region of interest" description="Disordered" evidence="6">
    <location>
        <begin position="1"/>
        <end position="39"/>
    </location>
</feature>
<evidence type="ECO:0000256" key="5">
    <source>
        <dbReference type="PROSITE-ProRule" id="PRU00042"/>
    </source>
</evidence>
<sequence length="672" mass="76761">MEVIELSDDEPELMPATTSQRPPQRPPQQPQRSPLMPSQGVSACANVFAGGPIDLVSYGIVAPVSNEVKRKNEYNPLFEPPRKIPSVGRNGFGMGIPMTRGGFQKKYSQQTWHANRIKSGTNIDFMIQTAPLSTISKPHYPVRTYTRTTVLTKPMPIVKRPPMTLAPTLASVFPIRKPPPIPPPTPPTRGRGGGRRGRPRRRAVSSSEDSTDEEDEPEIMIVGNNEYMIEASGEIAYRIDSFYDDRRKFKGAYTCTFNPKYCNRGFKNAFEFINHLVSHVTSPAVGEDDKLKKNQEMVRGIVDEFDNYKKCKQCLTMFATPYLFQVHYLKCHSKPESSTNTACHICEYDFSDELKKNQHLSKHKYKEAPYWCQRCSYRTSIRTHLLDHYIRDHMDDGSLMCPYCTHVVEMPANCRKKDAIKVPDFVEHMKKHRGVSFPCDRCALRFISKSACEEHKEKHHVPIPSKWTSTVRPVKNWKKKFSEPKKVDLKKSRNECIKTLVDRRRKKAPLNTDRGGFRPTEIGKDAKIECPCGFKTSSAMRIASHLRLCKVSKRNRAALRFSPGAGEPKPDFGDPLLNNNSVARGHQINDLPDDEELEEARKFGALHHLAHSEVLKKEKKDAKKAKSDAIAAAKRKETLEWSLDARKMYLRLCNRPFTDEMVALRNKIMERF</sequence>
<organism evidence="8 9">
    <name type="scientific">Caenorhabditis auriculariae</name>
    <dbReference type="NCBI Taxonomy" id="2777116"/>
    <lineage>
        <taxon>Eukaryota</taxon>
        <taxon>Metazoa</taxon>
        <taxon>Ecdysozoa</taxon>
        <taxon>Nematoda</taxon>
        <taxon>Chromadorea</taxon>
        <taxon>Rhabditida</taxon>
        <taxon>Rhabditina</taxon>
        <taxon>Rhabditomorpha</taxon>
        <taxon>Rhabditoidea</taxon>
        <taxon>Rhabditidae</taxon>
        <taxon>Peloderinae</taxon>
        <taxon>Caenorhabditis</taxon>
    </lineage>
</organism>
<dbReference type="PROSITE" id="PS00028">
    <property type="entry name" value="ZINC_FINGER_C2H2_1"/>
    <property type="match status" value="3"/>
</dbReference>
<name>A0A8S1GPU8_9PELO</name>
<dbReference type="InterPro" id="IPR013087">
    <property type="entry name" value="Znf_C2H2_type"/>
</dbReference>
<keyword evidence="2" id="KW-0677">Repeat</keyword>
<accession>A0A8S1GPU8</accession>
<evidence type="ECO:0000313" key="8">
    <source>
        <dbReference type="EMBL" id="CAD6184971.1"/>
    </source>
</evidence>
<evidence type="ECO:0000256" key="3">
    <source>
        <dbReference type="ARBA" id="ARBA00022771"/>
    </source>
</evidence>
<feature type="compositionally biased region" description="Pro residues" evidence="6">
    <location>
        <begin position="176"/>
        <end position="187"/>
    </location>
</feature>
<feature type="region of interest" description="Disordered" evidence="6">
    <location>
        <begin position="172"/>
        <end position="218"/>
    </location>
</feature>
<dbReference type="OrthoDB" id="5876240at2759"/>
<feature type="compositionally biased region" description="Low complexity" evidence="6">
    <location>
        <begin position="30"/>
        <end position="39"/>
    </location>
</feature>
<keyword evidence="1" id="KW-0479">Metal-binding</keyword>
<proteinExistence type="predicted"/>
<gene>
    <name evidence="8" type="ORF">CAUJ_LOCUS890</name>
</gene>
<dbReference type="GO" id="GO:0005634">
    <property type="term" value="C:nucleus"/>
    <property type="evidence" value="ECO:0007669"/>
    <property type="project" value="TreeGrafter"/>
</dbReference>
<evidence type="ECO:0000259" key="7">
    <source>
        <dbReference type="PROSITE" id="PS50157"/>
    </source>
</evidence>
<feature type="compositionally biased region" description="Acidic residues" evidence="6">
    <location>
        <begin position="209"/>
        <end position="218"/>
    </location>
</feature>
<feature type="compositionally biased region" description="Basic residues" evidence="6">
    <location>
        <begin position="192"/>
        <end position="203"/>
    </location>
</feature>
<dbReference type="PANTHER" id="PTHR24409">
    <property type="entry name" value="ZINC FINGER PROTEIN 142"/>
    <property type="match status" value="1"/>
</dbReference>
<evidence type="ECO:0000313" key="9">
    <source>
        <dbReference type="Proteomes" id="UP000835052"/>
    </source>
</evidence>
<evidence type="ECO:0000256" key="6">
    <source>
        <dbReference type="SAM" id="MobiDB-lite"/>
    </source>
</evidence>
<feature type="compositionally biased region" description="Acidic residues" evidence="6">
    <location>
        <begin position="1"/>
        <end position="12"/>
    </location>
</feature>
<dbReference type="GO" id="GO:0000981">
    <property type="term" value="F:DNA-binding transcription factor activity, RNA polymerase II-specific"/>
    <property type="evidence" value="ECO:0007669"/>
    <property type="project" value="TreeGrafter"/>
</dbReference>
<dbReference type="GO" id="GO:0008270">
    <property type="term" value="F:zinc ion binding"/>
    <property type="evidence" value="ECO:0007669"/>
    <property type="project" value="UniProtKB-KW"/>
</dbReference>
<evidence type="ECO:0000256" key="2">
    <source>
        <dbReference type="ARBA" id="ARBA00022737"/>
    </source>
</evidence>
<keyword evidence="9" id="KW-1185">Reference proteome</keyword>
<dbReference type="Proteomes" id="UP000835052">
    <property type="component" value="Unassembled WGS sequence"/>
</dbReference>
<reference evidence="8" key="1">
    <citation type="submission" date="2020-10" db="EMBL/GenBank/DDBJ databases">
        <authorList>
            <person name="Kikuchi T."/>
        </authorList>
    </citation>
    <scope>NUCLEOTIDE SEQUENCE</scope>
    <source>
        <strain evidence="8">NKZ352</strain>
    </source>
</reference>
<evidence type="ECO:0000256" key="4">
    <source>
        <dbReference type="ARBA" id="ARBA00022833"/>
    </source>
</evidence>
<keyword evidence="4" id="KW-0862">Zinc</keyword>
<evidence type="ECO:0000256" key="1">
    <source>
        <dbReference type="ARBA" id="ARBA00022723"/>
    </source>
</evidence>
<dbReference type="PANTHER" id="PTHR24409:SF295">
    <property type="entry name" value="AZ2-RELATED"/>
    <property type="match status" value="1"/>
</dbReference>
<dbReference type="GO" id="GO:0000977">
    <property type="term" value="F:RNA polymerase II transcription regulatory region sequence-specific DNA binding"/>
    <property type="evidence" value="ECO:0007669"/>
    <property type="project" value="TreeGrafter"/>
</dbReference>
<dbReference type="EMBL" id="CAJGYM010000001">
    <property type="protein sequence ID" value="CAD6184971.1"/>
    <property type="molecule type" value="Genomic_DNA"/>
</dbReference>
<dbReference type="Gene3D" id="3.30.160.60">
    <property type="entry name" value="Classic Zinc Finger"/>
    <property type="match status" value="1"/>
</dbReference>
<comment type="caution">
    <text evidence="8">The sequence shown here is derived from an EMBL/GenBank/DDBJ whole genome shotgun (WGS) entry which is preliminary data.</text>
</comment>
<keyword evidence="3 5" id="KW-0863">Zinc-finger</keyword>
<dbReference type="AlphaFoldDB" id="A0A8S1GPU8"/>
<dbReference type="PROSITE" id="PS50157">
    <property type="entry name" value="ZINC_FINGER_C2H2_2"/>
    <property type="match status" value="1"/>
</dbReference>
<feature type="domain" description="C2H2-type" evidence="7">
    <location>
        <begin position="437"/>
        <end position="464"/>
    </location>
</feature>
<dbReference type="SMART" id="SM00355">
    <property type="entry name" value="ZnF_C2H2"/>
    <property type="match status" value="6"/>
</dbReference>